<name>A0A2I0B2D1_9ASPA</name>
<keyword evidence="4" id="KW-1185">Reference proteome</keyword>
<feature type="domain" description="GIR1-like zinc ribbon" evidence="2">
    <location>
        <begin position="202"/>
        <end position="228"/>
    </location>
</feature>
<evidence type="ECO:0000256" key="1">
    <source>
        <dbReference type="SAM" id="MobiDB-lite"/>
    </source>
</evidence>
<dbReference type="EMBL" id="KZ451922">
    <property type="protein sequence ID" value="PKA61950.1"/>
    <property type="molecule type" value="Genomic_DNA"/>
</dbReference>
<dbReference type="Proteomes" id="UP000236161">
    <property type="component" value="Unassembled WGS sequence"/>
</dbReference>
<accession>A0A2I0B2D1</accession>
<dbReference type="InterPro" id="IPR055281">
    <property type="entry name" value="GIR1-2/SIED1"/>
</dbReference>
<proteinExistence type="predicted"/>
<dbReference type="AlphaFoldDB" id="A0A2I0B2D1"/>
<dbReference type="OrthoDB" id="1929178at2759"/>
<evidence type="ECO:0000313" key="4">
    <source>
        <dbReference type="Proteomes" id="UP000236161"/>
    </source>
</evidence>
<dbReference type="Pfam" id="PF24747">
    <property type="entry name" value="Zn-ribbon_GIR1"/>
    <property type="match status" value="1"/>
</dbReference>
<sequence>MAVDVSSLIRIMEAYREEAEGKRRDLFTRDLLGTGGGGGGGSPESSAAIGYSKELDLDLHVPSGWERRLDLMTGKTYLQRIDSDQVTNGIQDLNLPPPASSGCAAPLPENSTLLDLKLAGASSVTGPCSFSSRGEYQSVCTLEKVKSALQRAGRVPGGEQRVFAESASASASPSSSTTSSSMKRRAAVAVEDDDGSDSTGGMMAAACPSCLLYVLISKSSPRCPRCDLHVPIPFASKKPKFDLNIS</sequence>
<feature type="compositionally biased region" description="Low complexity" evidence="1">
    <location>
        <begin position="166"/>
        <end position="181"/>
    </location>
</feature>
<evidence type="ECO:0000313" key="3">
    <source>
        <dbReference type="EMBL" id="PKA61950.1"/>
    </source>
</evidence>
<reference evidence="3 4" key="1">
    <citation type="journal article" date="2017" name="Nature">
        <title>The Apostasia genome and the evolution of orchids.</title>
        <authorList>
            <person name="Zhang G.Q."/>
            <person name="Liu K.W."/>
            <person name="Li Z."/>
            <person name="Lohaus R."/>
            <person name="Hsiao Y.Y."/>
            <person name="Niu S.C."/>
            <person name="Wang J.Y."/>
            <person name="Lin Y.C."/>
            <person name="Xu Q."/>
            <person name="Chen L.J."/>
            <person name="Yoshida K."/>
            <person name="Fujiwara S."/>
            <person name="Wang Z.W."/>
            <person name="Zhang Y.Q."/>
            <person name="Mitsuda N."/>
            <person name="Wang M."/>
            <person name="Liu G.H."/>
            <person name="Pecoraro L."/>
            <person name="Huang H.X."/>
            <person name="Xiao X.J."/>
            <person name="Lin M."/>
            <person name="Wu X.Y."/>
            <person name="Wu W.L."/>
            <person name="Chen Y.Y."/>
            <person name="Chang S.B."/>
            <person name="Sakamoto S."/>
            <person name="Ohme-Takagi M."/>
            <person name="Yagi M."/>
            <person name="Zeng S.J."/>
            <person name="Shen C.Y."/>
            <person name="Yeh C.M."/>
            <person name="Luo Y.B."/>
            <person name="Tsai W.C."/>
            <person name="Van de Peer Y."/>
            <person name="Liu Z.J."/>
        </authorList>
    </citation>
    <scope>NUCLEOTIDE SEQUENCE [LARGE SCALE GENOMIC DNA]</scope>
    <source>
        <strain evidence="4">cv. Shenzhen</strain>
        <tissue evidence="3">Stem</tissue>
    </source>
</reference>
<dbReference type="PANTHER" id="PTHR33177:SF24">
    <property type="entry name" value="FILAMENTOUS HEMAGGLUTININ TRANSPORTER"/>
    <property type="match status" value="1"/>
</dbReference>
<protein>
    <recommendedName>
        <fullName evidence="2">GIR1-like zinc ribbon domain-containing protein</fullName>
    </recommendedName>
</protein>
<evidence type="ECO:0000259" key="2">
    <source>
        <dbReference type="Pfam" id="PF24747"/>
    </source>
</evidence>
<feature type="region of interest" description="Disordered" evidence="1">
    <location>
        <begin position="156"/>
        <end position="199"/>
    </location>
</feature>
<dbReference type="PANTHER" id="PTHR33177">
    <property type="entry name" value="PUTATIVE-RELATED"/>
    <property type="match status" value="1"/>
</dbReference>
<organism evidence="3 4">
    <name type="scientific">Apostasia shenzhenica</name>
    <dbReference type="NCBI Taxonomy" id="1088818"/>
    <lineage>
        <taxon>Eukaryota</taxon>
        <taxon>Viridiplantae</taxon>
        <taxon>Streptophyta</taxon>
        <taxon>Embryophyta</taxon>
        <taxon>Tracheophyta</taxon>
        <taxon>Spermatophyta</taxon>
        <taxon>Magnoliopsida</taxon>
        <taxon>Liliopsida</taxon>
        <taxon>Asparagales</taxon>
        <taxon>Orchidaceae</taxon>
        <taxon>Apostasioideae</taxon>
        <taxon>Apostasia</taxon>
    </lineage>
</organism>
<dbReference type="InterPro" id="IPR056440">
    <property type="entry name" value="Zn-ribbon_GIR1"/>
</dbReference>
<dbReference type="STRING" id="1088818.A0A2I0B2D1"/>
<gene>
    <name evidence="3" type="ORF">AXF42_Ash019156</name>
</gene>